<evidence type="ECO:0000313" key="2">
    <source>
        <dbReference type="EMBL" id="SCY91006.1"/>
    </source>
</evidence>
<keyword evidence="1" id="KW-0812">Transmembrane</keyword>
<proteinExistence type="predicted"/>
<feature type="transmembrane region" description="Helical" evidence="1">
    <location>
        <begin position="28"/>
        <end position="50"/>
    </location>
</feature>
<keyword evidence="1" id="KW-1133">Transmembrane helix</keyword>
<keyword evidence="3" id="KW-1185">Reference proteome</keyword>
<protein>
    <recommendedName>
        <fullName evidence="4">PEP-CTERM protein-sorting domain-containing protein</fullName>
    </recommendedName>
</protein>
<dbReference type="EMBL" id="FMVT01000015">
    <property type="protein sequence ID" value="SCY91006.1"/>
    <property type="molecule type" value="Genomic_DNA"/>
</dbReference>
<dbReference type="Proteomes" id="UP000199502">
    <property type="component" value="Unassembled WGS sequence"/>
</dbReference>
<accession>A0A1G5JRN9</accession>
<evidence type="ECO:0000256" key="1">
    <source>
        <dbReference type="SAM" id="Phobius"/>
    </source>
</evidence>
<dbReference type="RefSeq" id="WP_175453407.1">
    <property type="nucleotide sequence ID" value="NZ_FMVT01000015.1"/>
</dbReference>
<reference evidence="2 3" key="1">
    <citation type="submission" date="2016-10" db="EMBL/GenBank/DDBJ databases">
        <authorList>
            <person name="de Groot N.N."/>
        </authorList>
    </citation>
    <scope>NUCLEOTIDE SEQUENCE [LARGE SCALE GENOMIC DNA]</scope>
    <source>
        <strain evidence="2 3">CGMCC 1.8925</strain>
    </source>
</reference>
<evidence type="ECO:0000313" key="3">
    <source>
        <dbReference type="Proteomes" id="UP000199502"/>
    </source>
</evidence>
<dbReference type="AlphaFoldDB" id="A0A1G5JRN9"/>
<organism evidence="2 3">
    <name type="scientific">Paracoccus tibetensis</name>
    <dbReference type="NCBI Taxonomy" id="336292"/>
    <lineage>
        <taxon>Bacteria</taxon>
        <taxon>Pseudomonadati</taxon>
        <taxon>Pseudomonadota</taxon>
        <taxon>Alphaproteobacteria</taxon>
        <taxon>Rhodobacterales</taxon>
        <taxon>Paracoccaceae</taxon>
        <taxon>Paracoccus</taxon>
    </lineage>
</organism>
<dbReference type="STRING" id="336292.SAMN05660710_03399"/>
<gene>
    <name evidence="2" type="ORF">SAMN05660710_03399</name>
</gene>
<sequence>MIVLIAALIGAILGWQRAARLGGNRKDRLQYAIVFALMLAVAGLFVTIFVHRAAA</sequence>
<evidence type="ECO:0008006" key="4">
    <source>
        <dbReference type="Google" id="ProtNLM"/>
    </source>
</evidence>
<name>A0A1G5JRN9_9RHOB</name>
<keyword evidence="1" id="KW-0472">Membrane</keyword>